<organism evidence="2 3">
    <name type="scientific">Limnohabitans curvus</name>
    <dbReference type="NCBI Taxonomy" id="323423"/>
    <lineage>
        <taxon>Bacteria</taxon>
        <taxon>Pseudomonadati</taxon>
        <taxon>Pseudomonadota</taxon>
        <taxon>Betaproteobacteria</taxon>
        <taxon>Burkholderiales</taxon>
        <taxon>Comamonadaceae</taxon>
        <taxon>Limnohabitans</taxon>
    </lineage>
</organism>
<protein>
    <submittedName>
        <fullName evidence="2">Nitrogen fixation protein FixH</fullName>
    </submittedName>
</protein>
<evidence type="ECO:0000256" key="1">
    <source>
        <dbReference type="SAM" id="Phobius"/>
    </source>
</evidence>
<dbReference type="Pfam" id="PF05751">
    <property type="entry name" value="FixH"/>
    <property type="match status" value="1"/>
</dbReference>
<reference evidence="2 3" key="1">
    <citation type="submission" date="2017-04" db="EMBL/GenBank/DDBJ databases">
        <title>Unexpected and diverse lifestyles within the genus Limnohabitans.</title>
        <authorList>
            <person name="Kasalicky V."/>
            <person name="Mehrshad M."/>
            <person name="Andrei S.-A."/>
            <person name="Salcher M."/>
            <person name="Kratochvilova H."/>
            <person name="Simek K."/>
            <person name="Ghai R."/>
        </authorList>
    </citation>
    <scope>NUCLEOTIDE SEQUENCE [LARGE SCALE GENOMIC DNA]</scope>
    <source>
        <strain evidence="2 3">MWH-C5</strain>
    </source>
</reference>
<keyword evidence="1" id="KW-1133">Transmembrane helix</keyword>
<comment type="caution">
    <text evidence="2">The sequence shown here is derived from an EMBL/GenBank/DDBJ whole genome shotgun (WGS) entry which is preliminary data.</text>
</comment>
<dbReference type="InterPro" id="IPR008620">
    <property type="entry name" value="FixH"/>
</dbReference>
<evidence type="ECO:0000313" key="2">
    <source>
        <dbReference type="EMBL" id="PUE60123.1"/>
    </source>
</evidence>
<name>A0A315EQV3_9BURK</name>
<proteinExistence type="predicted"/>
<feature type="transmembrane region" description="Helical" evidence="1">
    <location>
        <begin position="16"/>
        <end position="39"/>
    </location>
</feature>
<sequence>MKQDTPDTKPWWQYGHVWLIIAGPAAVVVAGFITLAIAIRIPDPVVADDYYRRGLDINKTLAAEKDMQLAPAMQARNHVVTPKAESAKPDTPAKTP</sequence>
<dbReference type="EMBL" id="NESP01000001">
    <property type="protein sequence ID" value="PUE60123.1"/>
    <property type="molecule type" value="Genomic_DNA"/>
</dbReference>
<gene>
    <name evidence="2" type="ORF">B9Z44_11415</name>
</gene>
<accession>A0A315EQV3</accession>
<dbReference type="AlphaFoldDB" id="A0A315EQV3"/>
<keyword evidence="3" id="KW-1185">Reference proteome</keyword>
<evidence type="ECO:0000313" key="3">
    <source>
        <dbReference type="Proteomes" id="UP000251341"/>
    </source>
</evidence>
<dbReference type="Proteomes" id="UP000251341">
    <property type="component" value="Unassembled WGS sequence"/>
</dbReference>
<dbReference type="RefSeq" id="WP_108359085.1">
    <property type="nucleotide sequence ID" value="NZ_NESP01000001.1"/>
</dbReference>
<keyword evidence="1" id="KW-0472">Membrane</keyword>
<keyword evidence="1" id="KW-0812">Transmembrane</keyword>